<keyword evidence="4" id="KW-1133">Transmembrane helix</keyword>
<feature type="transmembrane region" description="Helical" evidence="4">
    <location>
        <begin position="78"/>
        <end position="97"/>
    </location>
</feature>
<gene>
    <name evidence="6" type="ORF">SAMN06296036_10630</name>
</gene>
<dbReference type="GO" id="GO:0005506">
    <property type="term" value="F:iron ion binding"/>
    <property type="evidence" value="ECO:0007669"/>
    <property type="project" value="InterPro"/>
</dbReference>
<sequence>MEWWISFLFCFTAMEWVAWFLHKYVMHGFLWSLHEDHHVPPKDRKIQKNDSFALFFAVPSFFAILFGTIYQIDYLQGAGYGVTAYGLVYFIIHEVVIHRRWKFFNMSGPYIEAIRLAHHHHHQVQGKYGSFNFGMLLPPFVYFRLPPDELKRMQRDRIH</sequence>
<dbReference type="STRING" id="1513793.SAMN06296036_10630"/>
<evidence type="ECO:0000256" key="1">
    <source>
        <dbReference type="ARBA" id="ARBA00009324"/>
    </source>
</evidence>
<dbReference type="GO" id="GO:0010291">
    <property type="term" value="F:beta-carotene 3-hydroxylase activity"/>
    <property type="evidence" value="ECO:0007669"/>
    <property type="project" value="TreeGrafter"/>
</dbReference>
<keyword evidence="7" id="KW-1185">Reference proteome</keyword>
<dbReference type="InterPro" id="IPR045019">
    <property type="entry name" value="BETA-OHASE-like"/>
</dbReference>
<dbReference type="RefSeq" id="WP_200820687.1">
    <property type="nucleotide sequence ID" value="NZ_FWZT01000006.1"/>
</dbReference>
<evidence type="ECO:0000256" key="4">
    <source>
        <dbReference type="SAM" id="Phobius"/>
    </source>
</evidence>
<feature type="domain" description="Fatty acid hydroxylase" evidence="5">
    <location>
        <begin position="7"/>
        <end position="137"/>
    </location>
</feature>
<dbReference type="Pfam" id="PF04116">
    <property type="entry name" value="FA_hydroxylase"/>
    <property type="match status" value="1"/>
</dbReference>
<dbReference type="GO" id="GO:0016123">
    <property type="term" value="P:xanthophyll biosynthetic process"/>
    <property type="evidence" value="ECO:0007669"/>
    <property type="project" value="TreeGrafter"/>
</dbReference>
<dbReference type="Proteomes" id="UP000192907">
    <property type="component" value="Unassembled WGS sequence"/>
</dbReference>
<keyword evidence="3" id="KW-0560">Oxidoreductase</keyword>
<keyword evidence="4" id="KW-0812">Transmembrane</keyword>
<dbReference type="GO" id="GO:0016119">
    <property type="term" value="P:carotene metabolic process"/>
    <property type="evidence" value="ECO:0007669"/>
    <property type="project" value="TreeGrafter"/>
</dbReference>
<evidence type="ECO:0000256" key="2">
    <source>
        <dbReference type="ARBA" id="ARBA00022746"/>
    </source>
</evidence>
<dbReference type="PANTHER" id="PTHR31899">
    <property type="entry name" value="BETA-CAROTENE 3-HYDROXYLASE 1, CHLOROPLASTIC"/>
    <property type="match status" value="1"/>
</dbReference>
<feature type="transmembrane region" description="Helical" evidence="4">
    <location>
        <begin position="52"/>
        <end position="72"/>
    </location>
</feature>
<dbReference type="PANTHER" id="PTHR31899:SF9">
    <property type="entry name" value="BETA-CAROTENE 3-HYDROXYLASE 1, CHLOROPLASTIC"/>
    <property type="match status" value="1"/>
</dbReference>
<name>A0A1Y6BKR0_9BACT</name>
<evidence type="ECO:0000259" key="5">
    <source>
        <dbReference type="Pfam" id="PF04116"/>
    </source>
</evidence>
<evidence type="ECO:0000313" key="6">
    <source>
        <dbReference type="EMBL" id="SMF16323.1"/>
    </source>
</evidence>
<feature type="transmembrane region" description="Helical" evidence="4">
    <location>
        <begin position="6"/>
        <end position="31"/>
    </location>
</feature>
<evidence type="ECO:0000313" key="7">
    <source>
        <dbReference type="Proteomes" id="UP000192907"/>
    </source>
</evidence>
<keyword evidence="4" id="KW-0472">Membrane</keyword>
<dbReference type="InterPro" id="IPR006694">
    <property type="entry name" value="Fatty_acid_hydroxylase"/>
</dbReference>
<comment type="similarity">
    <text evidence="1">Belongs to the sterol desaturase family.</text>
</comment>
<organism evidence="6 7">
    <name type="scientific">Pseudobacteriovorax antillogorgiicola</name>
    <dbReference type="NCBI Taxonomy" id="1513793"/>
    <lineage>
        <taxon>Bacteria</taxon>
        <taxon>Pseudomonadati</taxon>
        <taxon>Bdellovibrionota</taxon>
        <taxon>Oligoflexia</taxon>
        <taxon>Oligoflexales</taxon>
        <taxon>Pseudobacteriovoracaceae</taxon>
        <taxon>Pseudobacteriovorax</taxon>
    </lineage>
</organism>
<keyword evidence="2" id="KW-0125">Carotenoid biosynthesis</keyword>
<reference evidence="7" key="1">
    <citation type="submission" date="2017-04" db="EMBL/GenBank/DDBJ databases">
        <authorList>
            <person name="Varghese N."/>
            <person name="Submissions S."/>
        </authorList>
    </citation>
    <scope>NUCLEOTIDE SEQUENCE [LARGE SCALE GENOMIC DNA]</scope>
    <source>
        <strain evidence="7">RKEM611</strain>
    </source>
</reference>
<protein>
    <submittedName>
        <fullName evidence="6">Beta-carotene 3-hydroxylase</fullName>
    </submittedName>
</protein>
<accession>A0A1Y6BKR0</accession>
<evidence type="ECO:0000256" key="3">
    <source>
        <dbReference type="ARBA" id="ARBA00023002"/>
    </source>
</evidence>
<dbReference type="EMBL" id="FWZT01000006">
    <property type="protein sequence ID" value="SMF16323.1"/>
    <property type="molecule type" value="Genomic_DNA"/>
</dbReference>
<dbReference type="AlphaFoldDB" id="A0A1Y6BKR0"/>
<proteinExistence type="inferred from homology"/>